<proteinExistence type="predicted"/>
<evidence type="ECO:0000313" key="2">
    <source>
        <dbReference type="Proteomes" id="UP001610631"/>
    </source>
</evidence>
<dbReference type="EMBL" id="JBBDHD010000307">
    <property type="protein sequence ID" value="MFH7600644.1"/>
    <property type="molecule type" value="Genomic_DNA"/>
</dbReference>
<comment type="caution">
    <text evidence="1">The sequence shown here is derived from an EMBL/GenBank/DDBJ whole genome shotgun (WGS) entry which is preliminary data.</text>
</comment>
<sequence length="121" mass="13525">MTEYPHWDLPEDLAAAWEEDFNRLEEAAPLFSFSSHLSEAPGTKLGGYPSWFTWPGWPDCDGCDNRMDHLLTVASWECDGASWRTWLPLEDRGADGSRAVPVDPTGLDVGSVGSVYIFECR</sequence>
<organism evidence="1 2">
    <name type="scientific">Streptomyces racemochromogenes</name>
    <dbReference type="NCBI Taxonomy" id="67353"/>
    <lineage>
        <taxon>Bacteria</taxon>
        <taxon>Bacillati</taxon>
        <taxon>Actinomycetota</taxon>
        <taxon>Actinomycetes</taxon>
        <taxon>Kitasatosporales</taxon>
        <taxon>Streptomycetaceae</taxon>
        <taxon>Streptomyces</taxon>
    </lineage>
</organism>
<gene>
    <name evidence="1" type="ORF">WDV06_36970</name>
</gene>
<dbReference type="Proteomes" id="UP001610631">
    <property type="component" value="Unassembled WGS sequence"/>
</dbReference>
<protein>
    <submittedName>
        <fullName evidence="1">DUF1963 domain-containing protein</fullName>
    </submittedName>
</protein>
<accession>A0ABW7PQQ9</accession>
<evidence type="ECO:0000313" key="1">
    <source>
        <dbReference type="EMBL" id="MFH7600644.1"/>
    </source>
</evidence>
<keyword evidence="2" id="KW-1185">Reference proteome</keyword>
<feature type="non-terminal residue" evidence="1">
    <location>
        <position position="121"/>
    </location>
</feature>
<reference evidence="1 2" key="1">
    <citation type="submission" date="2024-03" db="EMBL/GenBank/DDBJ databases">
        <title>Whole genome sequencing of Streptomyces racemochromogenes, to identify antimicrobial biosynthetic gene clusters.</title>
        <authorList>
            <person name="Suryawanshi P."/>
            <person name="Krishnaraj P.U."/>
            <person name="Arun Y.P."/>
            <person name="Suryawanshi M.P."/>
            <person name="Rakshit O."/>
        </authorList>
    </citation>
    <scope>NUCLEOTIDE SEQUENCE [LARGE SCALE GENOMIC DNA]</scope>
    <source>
        <strain evidence="1 2">AUDT626</strain>
    </source>
</reference>
<name>A0ABW7PQQ9_9ACTN</name>